<reference evidence="2 3" key="1">
    <citation type="submission" date="2018-10" db="EMBL/GenBank/DDBJ databases">
        <authorList>
            <person name="Li J."/>
        </authorList>
    </citation>
    <scope>NUCLEOTIDE SEQUENCE [LARGE SCALE GENOMIC DNA]</scope>
    <source>
        <strain evidence="2 3">IF 016277</strain>
    </source>
</reference>
<dbReference type="AlphaFoldDB" id="A0A3L7A4I8"/>
<organism evidence="2 3">
    <name type="scientific">Mycetocola tolaasinivorans</name>
    <dbReference type="NCBI Taxonomy" id="76635"/>
    <lineage>
        <taxon>Bacteria</taxon>
        <taxon>Bacillati</taxon>
        <taxon>Actinomycetota</taxon>
        <taxon>Actinomycetes</taxon>
        <taxon>Micrococcales</taxon>
        <taxon>Microbacteriaceae</taxon>
        <taxon>Mycetocola</taxon>
    </lineage>
</organism>
<dbReference type="EMBL" id="RCUX01000008">
    <property type="protein sequence ID" value="RLP74975.1"/>
    <property type="molecule type" value="Genomic_DNA"/>
</dbReference>
<comment type="similarity">
    <text evidence="1">Belongs to the UPF0098 family.</text>
</comment>
<comment type="caution">
    <text evidence="2">The sequence shown here is derived from an EMBL/GenBank/DDBJ whole genome shotgun (WGS) entry which is preliminary data.</text>
</comment>
<dbReference type="CDD" id="cd00865">
    <property type="entry name" value="PEBP_bact_arch"/>
    <property type="match status" value="1"/>
</dbReference>
<gene>
    <name evidence="2" type="ORF">D9V32_11120</name>
</gene>
<dbReference type="Pfam" id="PF01161">
    <property type="entry name" value="PBP"/>
    <property type="match status" value="1"/>
</dbReference>
<dbReference type="InterPro" id="IPR005247">
    <property type="entry name" value="YbhB_YbcL/LppC-like"/>
</dbReference>
<protein>
    <submittedName>
        <fullName evidence="2">YbhB/YbcL family Raf kinase inhibitor-like protein</fullName>
    </submittedName>
</protein>
<dbReference type="PANTHER" id="PTHR30289:SF1">
    <property type="entry name" value="PEBP (PHOSPHATIDYLETHANOLAMINE-BINDING PROTEIN) FAMILY PROTEIN"/>
    <property type="match status" value="1"/>
</dbReference>
<dbReference type="PANTHER" id="PTHR30289">
    <property type="entry name" value="UNCHARACTERIZED PROTEIN YBCL-RELATED"/>
    <property type="match status" value="1"/>
</dbReference>
<dbReference type="Gene3D" id="3.90.280.10">
    <property type="entry name" value="PEBP-like"/>
    <property type="match status" value="1"/>
</dbReference>
<name>A0A3L7A4I8_9MICO</name>
<dbReference type="SUPFAM" id="SSF49777">
    <property type="entry name" value="PEBP-like"/>
    <property type="match status" value="1"/>
</dbReference>
<sequence>MNPPAPGVLLRGIRAGERRSLTHAPELRTDATFRLESPAFAADGPIPLRYAGTGVGDNISPAFAWSAPPAGTRSLVFLIEDVDVPLPRPLIHTIAILDGTRDSLAEDELAPGPTDDDRADVSLIPAGFGRRGYAGPRPLPGHGTHRYGFHLYAVDTPRSALAEAGSWRELRGLIAGHVLAAAHHFGTAERDATPPREKRASR</sequence>
<dbReference type="Proteomes" id="UP000272503">
    <property type="component" value="Unassembled WGS sequence"/>
</dbReference>
<proteinExistence type="inferred from homology"/>
<dbReference type="RefSeq" id="WP_121648980.1">
    <property type="nucleotide sequence ID" value="NZ_RCUX01000008.1"/>
</dbReference>
<accession>A0A3L7A4I8</accession>
<dbReference type="InterPro" id="IPR008914">
    <property type="entry name" value="PEBP"/>
</dbReference>
<evidence type="ECO:0000256" key="1">
    <source>
        <dbReference type="ARBA" id="ARBA00007120"/>
    </source>
</evidence>
<dbReference type="OrthoDB" id="9797506at2"/>
<evidence type="ECO:0000313" key="2">
    <source>
        <dbReference type="EMBL" id="RLP74975.1"/>
    </source>
</evidence>
<dbReference type="InterPro" id="IPR036610">
    <property type="entry name" value="PEBP-like_sf"/>
</dbReference>
<keyword evidence="3" id="KW-1185">Reference proteome</keyword>
<evidence type="ECO:0000313" key="3">
    <source>
        <dbReference type="Proteomes" id="UP000272503"/>
    </source>
</evidence>